<keyword evidence="2" id="KW-1185">Reference proteome</keyword>
<dbReference type="AlphaFoldDB" id="A0A1M6UHV2"/>
<evidence type="ECO:0000313" key="2">
    <source>
        <dbReference type="Proteomes" id="UP000184314"/>
    </source>
</evidence>
<evidence type="ECO:0000313" key="1">
    <source>
        <dbReference type="EMBL" id="SHK68741.1"/>
    </source>
</evidence>
<organism evidence="1 2">
    <name type="scientific">Maribacter aquivivus</name>
    <dbReference type="NCBI Taxonomy" id="228958"/>
    <lineage>
        <taxon>Bacteria</taxon>
        <taxon>Pseudomonadati</taxon>
        <taxon>Bacteroidota</taxon>
        <taxon>Flavobacteriia</taxon>
        <taxon>Flavobacteriales</taxon>
        <taxon>Flavobacteriaceae</taxon>
        <taxon>Maribacter</taxon>
    </lineage>
</organism>
<accession>A0A1M6UHV2</accession>
<reference evidence="2" key="1">
    <citation type="submission" date="2016-11" db="EMBL/GenBank/DDBJ databases">
        <authorList>
            <person name="Varghese N."/>
            <person name="Submissions S."/>
        </authorList>
    </citation>
    <scope>NUCLEOTIDE SEQUENCE [LARGE SCALE GENOMIC DNA]</scope>
    <source>
        <strain evidence="2">DSM 16478</strain>
    </source>
</reference>
<name>A0A1M6UHV2_9FLAO</name>
<gene>
    <name evidence="1" type="ORF">SAMN04488007_3649</name>
</gene>
<dbReference type="EMBL" id="FQZX01000003">
    <property type="protein sequence ID" value="SHK68741.1"/>
    <property type="molecule type" value="Genomic_DNA"/>
</dbReference>
<protein>
    <submittedName>
        <fullName evidence="1">Uncharacterized protein</fullName>
    </submittedName>
</protein>
<dbReference type="Proteomes" id="UP000184314">
    <property type="component" value="Unassembled WGS sequence"/>
</dbReference>
<dbReference type="RefSeq" id="WP_073246847.1">
    <property type="nucleotide sequence ID" value="NZ_FQZX01000003.1"/>
</dbReference>
<proteinExistence type="predicted"/>
<dbReference type="OrthoDB" id="892146at2"/>
<sequence>MKKILFVLLFIISFYASYSQEFKTGLIMPNNEFKLCCIYIPGSGLKIYDKPNGDIQGKIYLGEADKNNEFYTAFIEKKQV</sequence>
<dbReference type="STRING" id="228958.SAMN04488007_3649"/>